<dbReference type="PANTHER" id="PTHR30081:SF1">
    <property type="entry name" value="PROTEIN TRANSLOCASE SUBUNIT SECD"/>
    <property type="match status" value="1"/>
</dbReference>
<proteinExistence type="predicted"/>
<dbReference type="PANTHER" id="PTHR30081">
    <property type="entry name" value="PROTEIN-EXPORT MEMBRANE PROTEIN SEC"/>
    <property type="match status" value="1"/>
</dbReference>
<dbReference type="SUPFAM" id="SSF82866">
    <property type="entry name" value="Multidrug efflux transporter AcrB transmembrane domain"/>
    <property type="match status" value="1"/>
</dbReference>
<dbReference type="AlphaFoldDB" id="A0A9D2G4Y4"/>
<evidence type="ECO:0000313" key="10">
    <source>
        <dbReference type="Proteomes" id="UP000824102"/>
    </source>
</evidence>
<gene>
    <name evidence="9" type="ORF">H9964_01810</name>
</gene>
<keyword evidence="3 8" id="KW-0812">Transmembrane</keyword>
<name>A0A9D2G4Y4_9FIRM</name>
<evidence type="ECO:0000256" key="7">
    <source>
        <dbReference type="ARBA" id="ARBA00023136"/>
    </source>
</evidence>
<accession>A0A9D2G4Y4</accession>
<reference evidence="9" key="1">
    <citation type="journal article" date="2021" name="PeerJ">
        <title>Extensive microbial diversity within the chicken gut microbiome revealed by metagenomics and culture.</title>
        <authorList>
            <person name="Gilroy R."/>
            <person name="Ravi A."/>
            <person name="Getino M."/>
            <person name="Pursley I."/>
            <person name="Horton D.L."/>
            <person name="Alikhan N.F."/>
            <person name="Baker D."/>
            <person name="Gharbi K."/>
            <person name="Hall N."/>
            <person name="Watson M."/>
            <person name="Adriaenssens E.M."/>
            <person name="Foster-Nyarko E."/>
            <person name="Jarju S."/>
            <person name="Secka A."/>
            <person name="Antonio M."/>
            <person name="Oren A."/>
            <person name="Chaudhuri R.R."/>
            <person name="La Ragione R."/>
            <person name="Hildebrand F."/>
            <person name="Pallen M.J."/>
        </authorList>
    </citation>
    <scope>NUCLEOTIDE SEQUENCE</scope>
    <source>
        <strain evidence="9">ChiW7-2402</strain>
    </source>
</reference>
<dbReference type="Gene3D" id="3.30.70.3400">
    <property type="match status" value="1"/>
</dbReference>
<feature type="transmembrane region" description="Helical" evidence="8">
    <location>
        <begin position="320"/>
        <end position="341"/>
    </location>
</feature>
<feature type="transmembrane region" description="Helical" evidence="8">
    <location>
        <begin position="420"/>
        <end position="442"/>
    </location>
</feature>
<evidence type="ECO:0000313" key="9">
    <source>
        <dbReference type="EMBL" id="HIZ72297.1"/>
    </source>
</evidence>
<evidence type="ECO:0000256" key="6">
    <source>
        <dbReference type="ARBA" id="ARBA00023010"/>
    </source>
</evidence>
<dbReference type="GO" id="GO:0015031">
    <property type="term" value="P:protein transport"/>
    <property type="evidence" value="ECO:0007669"/>
    <property type="project" value="UniProtKB-KW"/>
</dbReference>
<reference evidence="9" key="2">
    <citation type="submission" date="2021-04" db="EMBL/GenBank/DDBJ databases">
        <authorList>
            <person name="Gilroy R."/>
        </authorList>
    </citation>
    <scope>NUCLEOTIDE SEQUENCE</scope>
    <source>
        <strain evidence="9">ChiW7-2402</strain>
    </source>
</reference>
<feature type="transmembrane region" description="Helical" evidence="8">
    <location>
        <begin position="7"/>
        <end position="28"/>
    </location>
</feature>
<dbReference type="Proteomes" id="UP000824102">
    <property type="component" value="Unassembled WGS sequence"/>
</dbReference>
<comment type="caution">
    <text evidence="9">The sequence shown here is derived from an EMBL/GenBank/DDBJ whole genome shotgun (WGS) entry which is preliminary data.</text>
</comment>
<dbReference type="InterPro" id="IPR022813">
    <property type="entry name" value="SecD/SecF_arch_bac"/>
</dbReference>
<evidence type="ECO:0000256" key="2">
    <source>
        <dbReference type="ARBA" id="ARBA00022475"/>
    </source>
</evidence>
<keyword evidence="1" id="KW-0813">Transport</keyword>
<evidence type="ECO:0000256" key="3">
    <source>
        <dbReference type="ARBA" id="ARBA00022692"/>
    </source>
</evidence>
<protein>
    <recommendedName>
        <fullName evidence="11">Protein translocase subunit SecD</fullName>
    </recommendedName>
</protein>
<keyword evidence="7 8" id="KW-0472">Membrane</keyword>
<keyword evidence="6" id="KW-0811">Translocation</keyword>
<dbReference type="Gene3D" id="3.30.1360.200">
    <property type="match status" value="1"/>
</dbReference>
<dbReference type="EMBL" id="DXBB01000035">
    <property type="protein sequence ID" value="HIZ72297.1"/>
    <property type="molecule type" value="Genomic_DNA"/>
</dbReference>
<dbReference type="GO" id="GO:0005886">
    <property type="term" value="C:plasma membrane"/>
    <property type="evidence" value="ECO:0007669"/>
    <property type="project" value="TreeGrafter"/>
</dbReference>
<evidence type="ECO:0000256" key="8">
    <source>
        <dbReference type="SAM" id="Phobius"/>
    </source>
</evidence>
<feature type="transmembrane region" description="Helical" evidence="8">
    <location>
        <begin position="448"/>
        <end position="467"/>
    </location>
</feature>
<keyword evidence="2" id="KW-1003">Cell membrane</keyword>
<sequence>MGKVKSAIVLTLITIVIAVLCVVCFVPFPCDGNGLNYFNSILGIAEKDADLGGYLIGETEYVGGGYSAVYYPEGVISGRDYENNLAASSEEEKDDYAADYTPYAGGAIYLEKETVLDGTEVSESFKEDFARAVSVIEERFERLHVAGASVRITDDYTVSVSLPASYEMAGAAFEYLGRMGEFTVSFGSDEASAEVIIPAQRGTEHPASYYIKNVTSRTASGVSYVIFDMTEEGQKAIAEATEGASGSYLYFAIGGETLITLTVAEQIDQSSLYISGSYTQDSADLVATIVDTAIESGTENDLSLSVGEMHRENASFGNDALVMLYIALGVLLAASAVFFFVRYGRLGFAHLYTMLTYLIAMTLCLWAIDFLTIGVGTVLAVLVGAVVLSISDAMAYEYARREFATGKTMTFAVKSGYKKCFWHIFDAHIVLAALGFITYFIALTELAAFAFTLGIAMFFSGLCTLAVDRFCWYIMMPFAKDKAKFCRFKREEVEEDD</sequence>
<keyword evidence="5 8" id="KW-1133">Transmembrane helix</keyword>
<keyword evidence="4" id="KW-0653">Protein transport</keyword>
<evidence type="ECO:0000256" key="4">
    <source>
        <dbReference type="ARBA" id="ARBA00022927"/>
    </source>
</evidence>
<evidence type="ECO:0008006" key="11">
    <source>
        <dbReference type="Google" id="ProtNLM"/>
    </source>
</evidence>
<organism evidence="9 10">
    <name type="scientific">Candidatus Gallimonas intestinavium</name>
    <dbReference type="NCBI Taxonomy" id="2838603"/>
    <lineage>
        <taxon>Bacteria</taxon>
        <taxon>Bacillati</taxon>
        <taxon>Bacillota</taxon>
        <taxon>Clostridia</taxon>
        <taxon>Candidatus Gallimonas</taxon>
    </lineage>
</organism>
<feature type="transmembrane region" description="Helical" evidence="8">
    <location>
        <begin position="374"/>
        <end position="399"/>
    </location>
</feature>
<evidence type="ECO:0000256" key="5">
    <source>
        <dbReference type="ARBA" id="ARBA00022989"/>
    </source>
</evidence>
<evidence type="ECO:0000256" key="1">
    <source>
        <dbReference type="ARBA" id="ARBA00022448"/>
    </source>
</evidence>
<feature type="transmembrane region" description="Helical" evidence="8">
    <location>
        <begin position="348"/>
        <end position="368"/>
    </location>
</feature>